<reference evidence="1 2" key="1">
    <citation type="submission" date="2022-05" db="EMBL/GenBank/DDBJ databases">
        <authorList>
            <consortium name="Genoscope - CEA"/>
            <person name="William W."/>
        </authorList>
    </citation>
    <scope>NUCLEOTIDE SEQUENCE [LARGE SCALE GENOMIC DNA]</scope>
</reference>
<proteinExistence type="predicted"/>
<protein>
    <submittedName>
        <fullName evidence="1">Uncharacterized protein</fullName>
    </submittedName>
</protein>
<gene>
    <name evidence="1" type="ORF">PEVE_00031255</name>
</gene>
<dbReference type="EMBL" id="CALNXI010000446">
    <property type="protein sequence ID" value="CAH3027303.1"/>
    <property type="molecule type" value="Genomic_DNA"/>
</dbReference>
<evidence type="ECO:0000313" key="1">
    <source>
        <dbReference type="EMBL" id="CAH3027303.1"/>
    </source>
</evidence>
<name>A0ABN8MCU2_9CNID</name>
<dbReference type="Proteomes" id="UP001159427">
    <property type="component" value="Unassembled WGS sequence"/>
</dbReference>
<comment type="caution">
    <text evidence="1">The sequence shown here is derived from an EMBL/GenBank/DDBJ whole genome shotgun (WGS) entry which is preliminary data.</text>
</comment>
<accession>A0ABN8MCU2</accession>
<evidence type="ECO:0000313" key="2">
    <source>
        <dbReference type="Proteomes" id="UP001159427"/>
    </source>
</evidence>
<organism evidence="1 2">
    <name type="scientific">Porites evermanni</name>
    <dbReference type="NCBI Taxonomy" id="104178"/>
    <lineage>
        <taxon>Eukaryota</taxon>
        <taxon>Metazoa</taxon>
        <taxon>Cnidaria</taxon>
        <taxon>Anthozoa</taxon>
        <taxon>Hexacorallia</taxon>
        <taxon>Scleractinia</taxon>
        <taxon>Fungiina</taxon>
        <taxon>Poritidae</taxon>
        <taxon>Porites</taxon>
    </lineage>
</organism>
<keyword evidence="2" id="KW-1185">Reference proteome</keyword>
<sequence>MDDIKIQPIEHITQSPGETEQDVTIRRLDRERFWMLELGTMYPYGLNDHLHHVGNVSHSYVRSRNNVFNLFSRHQCRKRSQGRQSNSRRNLEITLDQLPNLYNGGQGHGGLHHLHATLHSARLPNLHKLFHECEQLIVANQEQRFKSIILDVCCKRLFVPEKDPPLVSYKYTNNISRSVFNYNQALRNINFDDYRNTSLSCDCQSSTFRYEPHGHVITEDL</sequence>